<evidence type="ECO:0000313" key="2">
    <source>
        <dbReference type="EMBL" id="SEQ32625.1"/>
    </source>
</evidence>
<protein>
    <submittedName>
        <fullName evidence="2">Uncharacterized protein</fullName>
    </submittedName>
</protein>
<organism evidence="2 3">
    <name type="scientific">Pseudomonas soli</name>
    <dbReference type="NCBI Taxonomy" id="1306993"/>
    <lineage>
        <taxon>Bacteria</taxon>
        <taxon>Pseudomonadati</taxon>
        <taxon>Pseudomonadota</taxon>
        <taxon>Gammaproteobacteria</taxon>
        <taxon>Pseudomonadales</taxon>
        <taxon>Pseudomonadaceae</taxon>
        <taxon>Pseudomonas</taxon>
    </lineage>
</organism>
<accession>A0A1H9F3Y2</accession>
<evidence type="ECO:0000256" key="1">
    <source>
        <dbReference type="SAM" id="MobiDB-lite"/>
    </source>
</evidence>
<dbReference type="EMBL" id="FOEQ01000002">
    <property type="protein sequence ID" value="SEQ32625.1"/>
    <property type="molecule type" value="Genomic_DNA"/>
</dbReference>
<sequence>MSKKLSTTVIKGTPPSWSDDEFNKRLRVRTHAYENTRECTEVVSHPLEHEWLQLVADKIGSGYTIDRRWPINHAQLSHSVQMVKPLAMQASEKQELKAVVKDEYVAHLQAQMDAYRAALTSQLIEAAEERERRKAEQEAAKRRAAAEKEASECFGELIVPDGFPEQPEPVGALFSLEQEGGRG</sequence>
<feature type="region of interest" description="Disordered" evidence="1">
    <location>
        <begin position="159"/>
        <end position="183"/>
    </location>
</feature>
<proteinExistence type="predicted"/>
<name>A0A1H9F3Y2_9PSED</name>
<dbReference type="AlphaFoldDB" id="A0A1H9F3Y2"/>
<reference evidence="2 3" key="1">
    <citation type="submission" date="2016-10" db="EMBL/GenBank/DDBJ databases">
        <authorList>
            <person name="de Groot N.N."/>
        </authorList>
    </citation>
    <scope>NUCLEOTIDE SEQUENCE [LARGE SCALE GENOMIC DNA]</scope>
    <source>
        <strain evidence="2 3">LMG 27941</strain>
    </source>
</reference>
<gene>
    <name evidence="2" type="ORF">SAMN05216230_102430</name>
</gene>
<evidence type="ECO:0000313" key="3">
    <source>
        <dbReference type="Proteomes" id="UP000199221"/>
    </source>
</evidence>
<dbReference type="Proteomes" id="UP000199221">
    <property type="component" value="Unassembled WGS sequence"/>
</dbReference>
<dbReference type="RefSeq" id="WP_143067525.1">
    <property type="nucleotide sequence ID" value="NZ_FOEQ01000002.1"/>
</dbReference>